<reference evidence="2 3" key="1">
    <citation type="submission" date="2017-12" db="EMBL/GenBank/DDBJ databases">
        <title>Gene loss provides genomic basis for host adaptation in cereal stripe rust fungi.</title>
        <authorList>
            <person name="Xia C."/>
        </authorList>
    </citation>
    <scope>NUCLEOTIDE SEQUENCE [LARGE SCALE GENOMIC DNA]</scope>
    <source>
        <strain evidence="2 3">93TX-2</strain>
    </source>
</reference>
<reference evidence="3" key="2">
    <citation type="journal article" date="2018" name="BMC Genomics">
        <title>Genomic insights into host adaptation between the wheat stripe rust pathogen (Puccinia striiformis f. sp. tritici) and the barley stripe rust pathogen (Puccinia striiformis f. sp. hordei).</title>
        <authorList>
            <person name="Xia C."/>
            <person name="Wang M."/>
            <person name="Yin C."/>
            <person name="Cornejo O.E."/>
            <person name="Hulbert S.H."/>
            <person name="Chen X."/>
        </authorList>
    </citation>
    <scope>NUCLEOTIDE SEQUENCE [LARGE SCALE GENOMIC DNA]</scope>
    <source>
        <strain evidence="3">93TX-2</strain>
    </source>
</reference>
<keyword evidence="3" id="KW-1185">Reference proteome</keyword>
<evidence type="ECO:0000313" key="2">
    <source>
        <dbReference type="EMBL" id="POW12084.1"/>
    </source>
</evidence>
<organism evidence="2 3">
    <name type="scientific">Puccinia striiformis</name>
    <dbReference type="NCBI Taxonomy" id="27350"/>
    <lineage>
        <taxon>Eukaryota</taxon>
        <taxon>Fungi</taxon>
        <taxon>Dikarya</taxon>
        <taxon>Basidiomycota</taxon>
        <taxon>Pucciniomycotina</taxon>
        <taxon>Pucciniomycetes</taxon>
        <taxon>Pucciniales</taxon>
        <taxon>Pucciniaceae</taxon>
        <taxon>Puccinia</taxon>
    </lineage>
</organism>
<comment type="caution">
    <text evidence="2">The sequence shown here is derived from an EMBL/GenBank/DDBJ whole genome shotgun (WGS) entry which is preliminary data.</text>
</comment>
<proteinExistence type="predicted"/>
<feature type="compositionally biased region" description="Polar residues" evidence="1">
    <location>
        <begin position="94"/>
        <end position="103"/>
    </location>
</feature>
<sequence length="163" mass="18343">MSGHVYHRFKSQKEFQRIIFKGIGVPNAKSFKRIQTKVEFSNARRSPPKRPGHGNAQQYVGANLTGTKNHANPPFTAHVDWRGGGAISKDFRNQNESNPNPLQATTFTPVLSGGECDSEAESMAAMFAAQDQQWQKTQETMATQYIDQKPLQYSAFLYTQYIL</sequence>
<dbReference type="OrthoDB" id="106784at2759"/>
<evidence type="ECO:0000313" key="3">
    <source>
        <dbReference type="Proteomes" id="UP000238274"/>
    </source>
</evidence>
<reference evidence="3" key="3">
    <citation type="journal article" date="2018" name="Mol. Plant Microbe Interact.">
        <title>Genome sequence resources for the wheat stripe rust pathogen (Puccinia striiformis f. sp. tritici) and the barley stripe rust pathogen (Puccinia striiformis f. sp. hordei).</title>
        <authorList>
            <person name="Xia C."/>
            <person name="Wang M."/>
            <person name="Yin C."/>
            <person name="Cornejo O.E."/>
            <person name="Hulbert S.H."/>
            <person name="Chen X."/>
        </authorList>
    </citation>
    <scope>NUCLEOTIDE SEQUENCE [LARGE SCALE GENOMIC DNA]</scope>
    <source>
        <strain evidence="3">93TX-2</strain>
    </source>
</reference>
<feature type="region of interest" description="Disordered" evidence="1">
    <location>
        <begin position="40"/>
        <end position="103"/>
    </location>
</feature>
<evidence type="ECO:0000256" key="1">
    <source>
        <dbReference type="SAM" id="MobiDB-lite"/>
    </source>
</evidence>
<name>A0A2S4VRC0_9BASI</name>
<dbReference type="VEuPathDB" id="FungiDB:PSHT_08217"/>
<dbReference type="AlphaFoldDB" id="A0A2S4VRC0"/>
<gene>
    <name evidence="2" type="ORF">PSHT_08217</name>
</gene>
<dbReference type="VEuPathDB" id="FungiDB:PSTT_10938"/>
<dbReference type="Proteomes" id="UP000238274">
    <property type="component" value="Unassembled WGS sequence"/>
</dbReference>
<accession>A0A2S4VRC0</accession>
<feature type="compositionally biased region" description="Polar residues" evidence="1">
    <location>
        <begin position="55"/>
        <end position="70"/>
    </location>
</feature>
<protein>
    <submittedName>
        <fullName evidence="2">Uncharacterized protein</fullName>
    </submittedName>
</protein>
<dbReference type="EMBL" id="PKSM01000106">
    <property type="protein sequence ID" value="POW12084.1"/>
    <property type="molecule type" value="Genomic_DNA"/>
</dbReference>